<comment type="caution">
    <text evidence="3">The sequence shown here is derived from an EMBL/GenBank/DDBJ whole genome shotgun (WGS) entry which is preliminary data.</text>
</comment>
<dbReference type="PANTHER" id="PTHR48081:SF8">
    <property type="entry name" value="ALPHA_BETA HYDROLASE FOLD-3 DOMAIN-CONTAINING PROTEIN-RELATED"/>
    <property type="match status" value="1"/>
</dbReference>
<feature type="domain" description="Alpha/beta hydrolase fold-3" evidence="2">
    <location>
        <begin position="93"/>
        <end position="306"/>
    </location>
</feature>
<dbReference type="Pfam" id="PF07859">
    <property type="entry name" value="Abhydrolase_3"/>
    <property type="match status" value="1"/>
</dbReference>
<gene>
    <name evidence="3" type="ORF">LTR62_000718</name>
</gene>
<evidence type="ECO:0000259" key="2">
    <source>
        <dbReference type="Pfam" id="PF07859"/>
    </source>
</evidence>
<dbReference type="InterPro" id="IPR029058">
    <property type="entry name" value="AB_hydrolase_fold"/>
</dbReference>
<protein>
    <recommendedName>
        <fullName evidence="2">Alpha/beta hydrolase fold-3 domain-containing protein</fullName>
    </recommendedName>
</protein>
<proteinExistence type="predicted"/>
<dbReference type="InterPro" id="IPR050300">
    <property type="entry name" value="GDXG_lipolytic_enzyme"/>
</dbReference>
<sequence>MANPQQLGLDREYAARVAGMAELAAGFPQFAVGDIKGRRDFFDNMFAQFEGMTPEIPGLTERSHPIPVSEGTTINLVEFRSSKVPTSGHSPAIFHVHGGGMILGSVETFKDSIAQKSEDYGLPIFSIDYRLAPEHPHPTMINDCYAGLAWLSSHATELGIDNTRILVLGESAGGGIAAGLVLMARDKALQPPIAYQMLVYPMLDDRTSVPQPRIECHTMWKTDDNSTGWTALLGSAAGCAEAKETADHQYAAPARAKDLAGLPPTYIDVGQLDLFAKEDLQYAARLLEAGVMVEYHLYPGLPHGFERMGAGTRIVSSAIANRLRVVEEFKRGQEVKSPV</sequence>
<accession>A0AAN7T9X8</accession>
<dbReference type="Gene3D" id="3.40.50.1820">
    <property type="entry name" value="alpha/beta hydrolase"/>
    <property type="match status" value="1"/>
</dbReference>
<dbReference type="InterPro" id="IPR013094">
    <property type="entry name" value="AB_hydrolase_3"/>
</dbReference>
<dbReference type="EMBL" id="JAVRRL010000108">
    <property type="protein sequence ID" value="KAK5107742.1"/>
    <property type="molecule type" value="Genomic_DNA"/>
</dbReference>
<dbReference type="Proteomes" id="UP001310890">
    <property type="component" value="Unassembled WGS sequence"/>
</dbReference>
<evidence type="ECO:0000256" key="1">
    <source>
        <dbReference type="ARBA" id="ARBA00022801"/>
    </source>
</evidence>
<dbReference type="SUPFAM" id="SSF53474">
    <property type="entry name" value="alpha/beta-Hydrolases"/>
    <property type="match status" value="1"/>
</dbReference>
<dbReference type="GO" id="GO:0016787">
    <property type="term" value="F:hydrolase activity"/>
    <property type="evidence" value="ECO:0007669"/>
    <property type="project" value="UniProtKB-KW"/>
</dbReference>
<reference evidence="3" key="1">
    <citation type="submission" date="2023-08" db="EMBL/GenBank/DDBJ databases">
        <title>Black Yeasts Isolated from many extreme environments.</title>
        <authorList>
            <person name="Coleine C."/>
            <person name="Stajich J.E."/>
            <person name="Selbmann L."/>
        </authorList>
    </citation>
    <scope>NUCLEOTIDE SEQUENCE</scope>
    <source>
        <strain evidence="3">CCFEE 5401</strain>
    </source>
</reference>
<evidence type="ECO:0000313" key="4">
    <source>
        <dbReference type="Proteomes" id="UP001310890"/>
    </source>
</evidence>
<evidence type="ECO:0000313" key="3">
    <source>
        <dbReference type="EMBL" id="KAK5107742.1"/>
    </source>
</evidence>
<dbReference type="PANTHER" id="PTHR48081">
    <property type="entry name" value="AB HYDROLASE SUPERFAMILY PROTEIN C4A8.06C"/>
    <property type="match status" value="1"/>
</dbReference>
<name>A0AAN7T9X8_9PEZI</name>
<organism evidence="3 4">
    <name type="scientific">Meristemomyces frigidus</name>
    <dbReference type="NCBI Taxonomy" id="1508187"/>
    <lineage>
        <taxon>Eukaryota</taxon>
        <taxon>Fungi</taxon>
        <taxon>Dikarya</taxon>
        <taxon>Ascomycota</taxon>
        <taxon>Pezizomycotina</taxon>
        <taxon>Dothideomycetes</taxon>
        <taxon>Dothideomycetidae</taxon>
        <taxon>Mycosphaerellales</taxon>
        <taxon>Teratosphaeriaceae</taxon>
        <taxon>Meristemomyces</taxon>
    </lineage>
</organism>
<keyword evidence="1" id="KW-0378">Hydrolase</keyword>
<dbReference type="AlphaFoldDB" id="A0AAN7T9X8"/>